<evidence type="ECO:0000256" key="3">
    <source>
        <dbReference type="ARBA" id="ARBA00022448"/>
    </source>
</evidence>
<organism evidence="8">
    <name type="scientific">freshwater metagenome</name>
    <dbReference type="NCBI Taxonomy" id="449393"/>
    <lineage>
        <taxon>unclassified sequences</taxon>
        <taxon>metagenomes</taxon>
        <taxon>ecological metagenomes</taxon>
    </lineage>
</organism>
<dbReference type="GO" id="GO:0016020">
    <property type="term" value="C:membrane"/>
    <property type="evidence" value="ECO:0007669"/>
    <property type="project" value="TreeGrafter"/>
</dbReference>
<keyword evidence="6 7" id="KW-0472">Membrane</keyword>
<dbReference type="GO" id="GO:0012505">
    <property type="term" value="C:endomembrane system"/>
    <property type="evidence" value="ECO:0007669"/>
    <property type="project" value="UniProtKB-SubCell"/>
</dbReference>
<accession>A0A6J6SPX0</accession>
<dbReference type="PANTHER" id="PTHR23514:SF3">
    <property type="entry name" value="BYPASS OF STOP CODON PROTEIN 6"/>
    <property type="match status" value="1"/>
</dbReference>
<keyword evidence="4 7" id="KW-0812">Transmembrane</keyword>
<reference evidence="8" key="1">
    <citation type="submission" date="2020-05" db="EMBL/GenBank/DDBJ databases">
        <authorList>
            <person name="Chiriac C."/>
            <person name="Salcher M."/>
            <person name="Ghai R."/>
            <person name="Kavagutti S V."/>
        </authorList>
    </citation>
    <scope>NUCLEOTIDE SEQUENCE</scope>
</reference>
<dbReference type="InterPro" id="IPR051788">
    <property type="entry name" value="MFS_Transporter"/>
</dbReference>
<feature type="transmembrane region" description="Helical" evidence="7">
    <location>
        <begin position="259"/>
        <end position="280"/>
    </location>
</feature>
<evidence type="ECO:0000256" key="5">
    <source>
        <dbReference type="ARBA" id="ARBA00022989"/>
    </source>
</evidence>
<feature type="transmembrane region" description="Helical" evidence="7">
    <location>
        <begin position="63"/>
        <end position="82"/>
    </location>
</feature>
<dbReference type="Gene3D" id="1.20.1250.20">
    <property type="entry name" value="MFS general substrate transporter like domains"/>
    <property type="match status" value="2"/>
</dbReference>
<keyword evidence="3" id="KW-0813">Transport</keyword>
<feature type="transmembrane region" description="Helical" evidence="7">
    <location>
        <begin position="154"/>
        <end position="174"/>
    </location>
</feature>
<feature type="transmembrane region" description="Helical" evidence="7">
    <location>
        <begin position="351"/>
        <end position="371"/>
    </location>
</feature>
<evidence type="ECO:0000256" key="6">
    <source>
        <dbReference type="ARBA" id="ARBA00023136"/>
    </source>
</evidence>
<feature type="transmembrane region" description="Helical" evidence="7">
    <location>
        <begin position="121"/>
        <end position="142"/>
    </location>
</feature>
<proteinExistence type="inferred from homology"/>
<protein>
    <submittedName>
        <fullName evidence="8">Unannotated protein</fullName>
    </submittedName>
</protein>
<comment type="subcellular location">
    <subcellularLocation>
        <location evidence="1">Endomembrane system</location>
        <topology evidence="1">Multi-pass membrane protein</topology>
    </subcellularLocation>
</comment>
<gene>
    <name evidence="8" type="ORF">UFOPK2810_00080</name>
</gene>
<evidence type="ECO:0000256" key="4">
    <source>
        <dbReference type="ARBA" id="ARBA00022692"/>
    </source>
</evidence>
<feature type="transmembrane region" description="Helical" evidence="7">
    <location>
        <begin position="292"/>
        <end position="310"/>
    </location>
</feature>
<evidence type="ECO:0000313" key="8">
    <source>
        <dbReference type="EMBL" id="CAB4736803.1"/>
    </source>
</evidence>
<sequence>MENSLEFTLVSHAETEHQHLHLRPLHDKATLIAFASLAAWSWFVYSFGASLGILREEQGTSPMIGGLHGTALAVGGILGALATPRLNQQFGRGLVMRISTAGVVVGILIFTIPGVTVVGTLVGAFIACFFGNPIVVCVNSFIVTHQGPASAPALTESTALAALMGVLAPVFLGISIASVLGWRAGSWAAVIAFVFIEIWRGRNLAVFGAPGEVRTRKESGALPRLTYWALTANMCYIGAEFCMSLWGVDLLREQVGLSAAGAAAGLGALTAGIFVGRAFGAGITRAVPAERLLKVSAIIGIVAFMIMWLATSAPVMLAAFFVTGVGVSLQWPLGMARILRSAGGRTDRAAGAALAFGTAAIGGAPFVLGAMAERMPIHQAFLIVPVLLAASLGIVIFRPVPEAAAESATPAQAPAVST</sequence>
<feature type="transmembrane region" description="Helical" evidence="7">
    <location>
        <begin position="377"/>
        <end position="397"/>
    </location>
</feature>
<comment type="similarity">
    <text evidence="2">Belongs to the major facilitator superfamily.</text>
</comment>
<keyword evidence="5 7" id="KW-1133">Transmembrane helix</keyword>
<dbReference type="SUPFAM" id="SSF103473">
    <property type="entry name" value="MFS general substrate transporter"/>
    <property type="match status" value="1"/>
</dbReference>
<feature type="transmembrane region" description="Helical" evidence="7">
    <location>
        <begin position="316"/>
        <end position="339"/>
    </location>
</feature>
<dbReference type="AlphaFoldDB" id="A0A6J6SPX0"/>
<feature type="transmembrane region" description="Helical" evidence="7">
    <location>
        <begin position="225"/>
        <end position="247"/>
    </location>
</feature>
<feature type="transmembrane region" description="Helical" evidence="7">
    <location>
        <begin position="29"/>
        <end position="51"/>
    </location>
</feature>
<dbReference type="EMBL" id="CAEZYZ010000007">
    <property type="protein sequence ID" value="CAB4736803.1"/>
    <property type="molecule type" value="Genomic_DNA"/>
</dbReference>
<feature type="transmembrane region" description="Helical" evidence="7">
    <location>
        <begin position="94"/>
        <end position="115"/>
    </location>
</feature>
<evidence type="ECO:0000256" key="2">
    <source>
        <dbReference type="ARBA" id="ARBA00008335"/>
    </source>
</evidence>
<name>A0A6J6SPX0_9ZZZZ</name>
<evidence type="ECO:0000256" key="7">
    <source>
        <dbReference type="SAM" id="Phobius"/>
    </source>
</evidence>
<dbReference type="InterPro" id="IPR036259">
    <property type="entry name" value="MFS_trans_sf"/>
</dbReference>
<dbReference type="PANTHER" id="PTHR23514">
    <property type="entry name" value="BYPASS OF STOP CODON PROTEIN 6"/>
    <property type="match status" value="1"/>
</dbReference>
<evidence type="ECO:0000256" key="1">
    <source>
        <dbReference type="ARBA" id="ARBA00004127"/>
    </source>
</evidence>